<dbReference type="OrthoDB" id="1904536at2759"/>
<evidence type="ECO:0000256" key="2">
    <source>
        <dbReference type="ARBA" id="ARBA00022737"/>
    </source>
</evidence>
<dbReference type="AlphaFoldDB" id="A0A6J0PQV7"/>
<dbReference type="SUPFAM" id="SSF52075">
    <property type="entry name" value="Outer arm dynein light chain 1"/>
    <property type="match status" value="1"/>
</dbReference>
<keyword evidence="4" id="KW-1185">Reference proteome</keyword>
<dbReference type="Gene3D" id="3.80.10.10">
    <property type="entry name" value="Ribonuclease Inhibitor"/>
    <property type="match status" value="2"/>
</dbReference>
<dbReference type="SMART" id="SM00369">
    <property type="entry name" value="LRR_TYP"/>
    <property type="match status" value="3"/>
</dbReference>
<dbReference type="InParanoid" id="A0A6J0PQV7"/>
<accession>A0A6J0PQV7</accession>
<evidence type="ECO:0000313" key="4">
    <source>
        <dbReference type="Proteomes" id="UP000504607"/>
    </source>
</evidence>
<dbReference type="PANTHER" id="PTHR15454">
    <property type="entry name" value="NISCHARIN RELATED"/>
    <property type="match status" value="1"/>
</dbReference>
<dbReference type="Pfam" id="PF14580">
    <property type="entry name" value="LRR_9"/>
    <property type="match status" value="1"/>
</dbReference>
<organism evidence="4 5">
    <name type="scientific">Elaeis guineensis var. tenera</name>
    <name type="common">Oil palm</name>
    <dbReference type="NCBI Taxonomy" id="51953"/>
    <lineage>
        <taxon>Eukaryota</taxon>
        <taxon>Viridiplantae</taxon>
        <taxon>Streptophyta</taxon>
        <taxon>Embryophyta</taxon>
        <taxon>Tracheophyta</taxon>
        <taxon>Spermatophyta</taxon>
        <taxon>Magnoliopsida</taxon>
        <taxon>Liliopsida</taxon>
        <taxon>Arecaceae</taxon>
        <taxon>Arecoideae</taxon>
        <taxon>Cocoseae</taxon>
        <taxon>Elaeidinae</taxon>
        <taxon>Elaeis</taxon>
    </lineage>
</organism>
<keyword evidence="1" id="KW-0433">Leucine-rich repeat</keyword>
<dbReference type="InterPro" id="IPR032675">
    <property type="entry name" value="LRR_dom_sf"/>
</dbReference>
<name>A0A6J0PQV7_ELAGV</name>
<dbReference type="RefSeq" id="XP_019710138.1">
    <property type="nucleotide sequence ID" value="XM_019854579.2"/>
</dbReference>
<sequence length="771" mass="85378">MSAVAEIHHAWFSCFSTPIHYNKSKKIVQHAGGAMHFTHQVLSQDQPINFPAGSASSNPKMDDNNLSNISMEQVTSPSSHEGCWKSEDLNNYSCPEDGKRIPQITCLRKSQSLGNVSDKNKGFPCDDVTEDDEVDQRLRSNDNKMKRFGSSFNKTGQHQENGIAESFDSFADPVHHESLFSIAILEQSDGEQHDDVGEQSADHVDSEHFASDIHPVLTRSHSVTNIGVNDFKSTGDSLNSELMAGRSRSFENLSSVSGRRVEILDREETSHSEVAWHRCKSVLQPSDVNGQGLICHADLREECHFSNTSGSNEVEDLERDGMYMSEKFKYRNRSTNEKGSPHYVDSVEECLHSNTSGGFDEAAGHDRDDNYCQNLKHYNQSVDGGDYHSYNGEEIDRRDPETAGAETGKNLQEGFSIQNWVELTSKEYNIRRIEDWISQIDIQNDNIVEELGECSSSASKEDPQIVAGAAAKKLDVRSSLGMEVAYNYISTLNAASSSAQMANLGLVAIPILSAFVGLRVLNLSGNSIVRVTIGALPRGLHMLNLSKNNISTIEGLRELTRLRVLDLSYNRICRIGHGLASCSSLKELYLAGNKIGDVEGLHRLLKLNVLDLRSNKISTSKGLGQLAANYGSLQAINLEGNPAQKNVGDEQLKKYLLSLLPHLVFYNKQTIRASGAKEISDRPTRSLSSHQFDRSMRTEQKSSRRGSLVAALHKSSNHGRSGHPSKLSKSRNGHVPPFGFKPTDHLLNIDRKLSRLQHSNPIRRIQSEGAL</sequence>
<dbReference type="PANTHER" id="PTHR15454:SF7">
    <property type="entry name" value="OS07G0106100 PROTEIN"/>
    <property type="match status" value="1"/>
</dbReference>
<dbReference type="InterPro" id="IPR003591">
    <property type="entry name" value="Leu-rich_rpt_typical-subtyp"/>
</dbReference>
<feature type="compositionally biased region" description="Basic and acidic residues" evidence="3">
    <location>
        <begin position="691"/>
        <end position="702"/>
    </location>
</feature>
<feature type="compositionally biased region" description="Basic residues" evidence="3">
    <location>
        <begin position="715"/>
        <end position="732"/>
    </location>
</feature>
<keyword evidence="2" id="KW-0677">Repeat</keyword>
<reference evidence="5" key="1">
    <citation type="submission" date="2025-08" db="UniProtKB">
        <authorList>
            <consortium name="RefSeq"/>
        </authorList>
    </citation>
    <scope>IDENTIFICATION</scope>
</reference>
<gene>
    <name evidence="5" type="primary">LOC105049660</name>
</gene>
<dbReference type="FunFam" id="3.80.10.10:FF:000803">
    <property type="entry name" value="Predicted protein"/>
    <property type="match status" value="1"/>
</dbReference>
<proteinExistence type="predicted"/>
<dbReference type="GeneID" id="105049660"/>
<evidence type="ECO:0000256" key="3">
    <source>
        <dbReference type="SAM" id="MobiDB-lite"/>
    </source>
</evidence>
<dbReference type="InterPro" id="IPR001611">
    <property type="entry name" value="Leu-rich_rpt"/>
</dbReference>
<dbReference type="FunFam" id="3.80.10.10:FF:000200">
    <property type="entry name" value="Outer arm dynein light chain 1 protein"/>
    <property type="match status" value="1"/>
</dbReference>
<evidence type="ECO:0000313" key="5">
    <source>
        <dbReference type="RefSeq" id="XP_019710138.1"/>
    </source>
</evidence>
<evidence type="ECO:0000256" key="1">
    <source>
        <dbReference type="ARBA" id="ARBA00022614"/>
    </source>
</evidence>
<dbReference type="RefSeq" id="XP_073108468.1">
    <property type="nucleotide sequence ID" value="XM_073252367.1"/>
</dbReference>
<feature type="region of interest" description="Disordered" evidence="3">
    <location>
        <begin position="675"/>
        <end position="742"/>
    </location>
</feature>
<dbReference type="Proteomes" id="UP000504607">
    <property type="component" value="Chromosome 1"/>
</dbReference>
<dbReference type="SMART" id="SM00365">
    <property type="entry name" value="LRR_SD22"/>
    <property type="match status" value="4"/>
</dbReference>
<dbReference type="GO" id="GO:0005737">
    <property type="term" value="C:cytoplasm"/>
    <property type="evidence" value="ECO:0007669"/>
    <property type="project" value="TreeGrafter"/>
</dbReference>
<dbReference type="PROSITE" id="PS51450">
    <property type="entry name" value="LRR"/>
    <property type="match status" value="4"/>
</dbReference>
<protein>
    <submittedName>
        <fullName evidence="5">Uncharacterized protein LOC105049660 isoform X1</fullName>
    </submittedName>
</protein>
<dbReference type="RefSeq" id="XP_073108467.1">
    <property type="nucleotide sequence ID" value="XM_073252366.1"/>
</dbReference>
<dbReference type="RefSeq" id="XP_073108466.1">
    <property type="nucleotide sequence ID" value="XM_073252365.1"/>
</dbReference>